<dbReference type="Proteomes" id="UP000236724">
    <property type="component" value="Unassembled WGS sequence"/>
</dbReference>
<protein>
    <submittedName>
        <fullName evidence="2">Uncharacterized protein</fullName>
    </submittedName>
</protein>
<evidence type="ECO:0000313" key="3">
    <source>
        <dbReference type="Proteomes" id="UP000236724"/>
    </source>
</evidence>
<accession>A0A1H6F8E0</accession>
<gene>
    <name evidence="2" type="ORF">MBHS_02243</name>
</gene>
<organism evidence="2 3">
    <name type="scientific">Candidatus Venteria ishoeyi</name>
    <dbReference type="NCBI Taxonomy" id="1899563"/>
    <lineage>
        <taxon>Bacteria</taxon>
        <taxon>Pseudomonadati</taxon>
        <taxon>Pseudomonadota</taxon>
        <taxon>Gammaproteobacteria</taxon>
        <taxon>Thiotrichales</taxon>
        <taxon>Thiotrichaceae</taxon>
        <taxon>Venteria</taxon>
    </lineage>
</organism>
<name>A0A1H6F8E0_9GAMM</name>
<evidence type="ECO:0000313" key="2">
    <source>
        <dbReference type="EMBL" id="SEH06382.1"/>
    </source>
</evidence>
<proteinExistence type="predicted"/>
<dbReference type="AlphaFoldDB" id="A0A1H6F8E0"/>
<evidence type="ECO:0000256" key="1">
    <source>
        <dbReference type="SAM" id="Coils"/>
    </source>
</evidence>
<keyword evidence="1" id="KW-0175">Coiled coil</keyword>
<sequence length="59" mass="7081">MVTTTMETEYMEQIAALNRQLGSVMQQLECQTREAQKQRERANELADWKRRHEIDVKEK</sequence>
<keyword evidence="3" id="KW-1185">Reference proteome</keyword>
<reference evidence="2 3" key="1">
    <citation type="submission" date="2016-10" db="EMBL/GenBank/DDBJ databases">
        <authorList>
            <person name="de Groot N.N."/>
        </authorList>
    </citation>
    <scope>NUCLEOTIDE SEQUENCE [LARGE SCALE GENOMIC DNA]</scope>
    <source>
        <strain evidence="2">MBHS1</strain>
    </source>
</reference>
<dbReference type="EMBL" id="FMSV02000484">
    <property type="protein sequence ID" value="SEH06382.1"/>
    <property type="molecule type" value="Genomic_DNA"/>
</dbReference>
<feature type="coiled-coil region" evidence="1">
    <location>
        <begin position="14"/>
        <end position="45"/>
    </location>
</feature>